<evidence type="ECO:0000313" key="7">
    <source>
        <dbReference type="EMBL" id="AEM38741.1"/>
    </source>
</evidence>
<keyword evidence="5 6" id="KW-0472">Membrane</keyword>
<gene>
    <name evidence="7" type="ordered locus">Pyrfu_0872</name>
</gene>
<evidence type="ECO:0000256" key="2">
    <source>
        <dbReference type="ARBA" id="ARBA00022475"/>
    </source>
</evidence>
<dbReference type="AlphaFoldDB" id="G0EDX2"/>
<keyword evidence="8" id="KW-1185">Reference proteome</keyword>
<name>G0EDX2_PYRF1</name>
<dbReference type="KEGG" id="pfm:Pyrfu_0872"/>
<dbReference type="EMBL" id="CP002838">
    <property type="protein sequence ID" value="AEM38741.1"/>
    <property type="molecule type" value="Genomic_DNA"/>
</dbReference>
<dbReference type="STRING" id="694429.Pyrfu_0872"/>
<evidence type="ECO:0000256" key="4">
    <source>
        <dbReference type="ARBA" id="ARBA00022989"/>
    </source>
</evidence>
<evidence type="ECO:0000313" key="8">
    <source>
        <dbReference type="Proteomes" id="UP000001037"/>
    </source>
</evidence>
<dbReference type="GO" id="GO:0005886">
    <property type="term" value="C:plasma membrane"/>
    <property type="evidence" value="ECO:0007669"/>
    <property type="project" value="UniProtKB-SubCell"/>
</dbReference>
<organism evidence="7 8">
    <name type="scientific">Pyrolobus fumarii (strain DSM 11204 / 1A)</name>
    <dbReference type="NCBI Taxonomy" id="694429"/>
    <lineage>
        <taxon>Archaea</taxon>
        <taxon>Thermoproteota</taxon>
        <taxon>Thermoprotei</taxon>
        <taxon>Desulfurococcales</taxon>
        <taxon>Pyrodictiaceae</taxon>
        <taxon>Pyrolobus</taxon>
    </lineage>
</organism>
<keyword evidence="3 6" id="KW-0812">Transmembrane</keyword>
<protein>
    <submittedName>
        <fullName evidence="7">Inner-membrane translocator</fullName>
    </submittedName>
</protein>
<dbReference type="InParanoid" id="G0EDX2"/>
<accession>G0EDX2</accession>
<evidence type="ECO:0000256" key="6">
    <source>
        <dbReference type="SAM" id="Phobius"/>
    </source>
</evidence>
<feature type="transmembrane region" description="Helical" evidence="6">
    <location>
        <begin position="39"/>
        <end position="58"/>
    </location>
</feature>
<dbReference type="GeneID" id="11139346"/>
<dbReference type="RefSeq" id="WP_014026418.1">
    <property type="nucleotide sequence ID" value="NC_015931.1"/>
</dbReference>
<dbReference type="Proteomes" id="UP000001037">
    <property type="component" value="Chromosome"/>
</dbReference>
<comment type="subcellular location">
    <subcellularLocation>
        <location evidence="1">Cell membrane</location>
        <topology evidence="1">Multi-pass membrane protein</topology>
    </subcellularLocation>
</comment>
<feature type="transmembrane region" description="Helical" evidence="6">
    <location>
        <begin position="264"/>
        <end position="283"/>
    </location>
</feature>
<keyword evidence="4 6" id="KW-1133">Transmembrane helix</keyword>
<sequence length="298" mass="30967">MLEAWLVAALAIGALNFMTPVLLATIGEIITEKSGVVNIGIEGVINLTAFIATVVAFYTGDPWVALTTAMIAGLGAGLAHGVIAAYLRGDQIVAGIGFNMIAYGVTVLGLVALWGQYGSSPSIPTLPSISIGRGLPLSPLAIIAVIIAVSTWYFLTKTDTGLRLQACGEEPRAAEAMGVNVLLVRTLATGLGGLLAGLGGGYLALTLGSFTRGIAAGRGFIALANVAFSGWNPLIAILGAYVFGFLEAVAITLQSIPALQEYSYLVNTLPYLGTLLVIAGFRWRARMPRALAKPYIKE</sequence>
<feature type="transmembrane region" description="Helical" evidence="6">
    <location>
        <begin position="187"/>
        <end position="208"/>
    </location>
</feature>
<evidence type="ECO:0000256" key="5">
    <source>
        <dbReference type="ARBA" id="ARBA00023136"/>
    </source>
</evidence>
<reference evidence="7 8" key="1">
    <citation type="journal article" date="2011" name="Stand. Genomic Sci.">
        <title>Complete genome sequence of the hyperthermophilic chemolithoautotroph Pyrolobus fumarii type strain (1A).</title>
        <authorList>
            <person name="Anderson I."/>
            <person name="Goker M."/>
            <person name="Nolan M."/>
            <person name="Lucas S."/>
            <person name="Hammon N."/>
            <person name="Deshpande S."/>
            <person name="Cheng J.F."/>
            <person name="Tapia R."/>
            <person name="Han C."/>
            <person name="Goodwin L."/>
            <person name="Pitluck S."/>
            <person name="Huntemann M."/>
            <person name="Liolios K."/>
            <person name="Ivanova N."/>
            <person name="Pagani I."/>
            <person name="Mavromatis K."/>
            <person name="Ovchinikova G."/>
            <person name="Pati A."/>
            <person name="Chen A."/>
            <person name="Palaniappan K."/>
            <person name="Land M."/>
            <person name="Hauser L."/>
            <person name="Brambilla E.M."/>
            <person name="Huber H."/>
            <person name="Yasawong M."/>
            <person name="Rohde M."/>
            <person name="Spring S."/>
            <person name="Abt B."/>
            <person name="Sikorski J."/>
            <person name="Wirth R."/>
            <person name="Detter J.C."/>
            <person name="Woyke T."/>
            <person name="Bristow J."/>
            <person name="Eisen J.A."/>
            <person name="Markowitz V."/>
            <person name="Hugenholtz P."/>
            <person name="Kyrpides N.C."/>
            <person name="Klenk H.P."/>
            <person name="Lapidus A."/>
        </authorList>
    </citation>
    <scope>NUCLEOTIDE SEQUENCE [LARGE SCALE GENOMIC DNA]</scope>
    <source>
        <strain evidence="8">DSM 11204 / 1A</strain>
    </source>
</reference>
<evidence type="ECO:0000256" key="1">
    <source>
        <dbReference type="ARBA" id="ARBA00004651"/>
    </source>
</evidence>
<dbReference type="InterPro" id="IPR001851">
    <property type="entry name" value="ABC_transp_permease"/>
</dbReference>
<dbReference type="Pfam" id="PF02653">
    <property type="entry name" value="BPD_transp_2"/>
    <property type="match status" value="1"/>
</dbReference>
<dbReference type="HOGENOM" id="CLU_040769_1_2_2"/>
<dbReference type="CDD" id="cd06580">
    <property type="entry name" value="TM_PBP1_transp_TpRbsC_like"/>
    <property type="match status" value="1"/>
</dbReference>
<keyword evidence="2" id="KW-1003">Cell membrane</keyword>
<dbReference type="GO" id="GO:0022857">
    <property type="term" value="F:transmembrane transporter activity"/>
    <property type="evidence" value="ECO:0007669"/>
    <property type="project" value="InterPro"/>
</dbReference>
<evidence type="ECO:0000256" key="3">
    <source>
        <dbReference type="ARBA" id="ARBA00022692"/>
    </source>
</evidence>
<feature type="transmembrane region" description="Helical" evidence="6">
    <location>
        <begin position="92"/>
        <end position="114"/>
    </location>
</feature>
<feature type="transmembrane region" description="Helical" evidence="6">
    <location>
        <begin position="135"/>
        <end position="155"/>
    </location>
</feature>
<dbReference type="eggNOG" id="arCOG00261">
    <property type="taxonomic scope" value="Archaea"/>
</dbReference>
<proteinExistence type="predicted"/>
<feature type="transmembrane region" description="Helical" evidence="6">
    <location>
        <begin position="63"/>
        <end position="86"/>
    </location>
</feature>
<dbReference type="PANTHER" id="PTHR43370:SF1">
    <property type="entry name" value="GUANOSINE ABC TRANSPORTER PERMEASE PROTEIN NUPQ"/>
    <property type="match status" value="1"/>
</dbReference>
<dbReference type="PANTHER" id="PTHR43370">
    <property type="entry name" value="SUGAR ABC TRANSPORTER INTEGRAL MEMBRANE PROTEIN-RELATED"/>
    <property type="match status" value="1"/>
</dbReference>